<evidence type="ECO:0000313" key="1">
    <source>
        <dbReference type="EMBL" id="QHT38518.1"/>
    </source>
</evidence>
<dbReference type="EMBL" id="MN738832">
    <property type="protein sequence ID" value="QHT38518.1"/>
    <property type="molecule type" value="Genomic_DNA"/>
</dbReference>
<organism evidence="1">
    <name type="scientific">viral metagenome</name>
    <dbReference type="NCBI Taxonomy" id="1070528"/>
    <lineage>
        <taxon>unclassified sequences</taxon>
        <taxon>metagenomes</taxon>
        <taxon>organismal metagenomes</taxon>
    </lineage>
</organism>
<protein>
    <submittedName>
        <fullName evidence="1">Uncharacterized protein</fullName>
    </submittedName>
</protein>
<dbReference type="AlphaFoldDB" id="A0A6C0FA09"/>
<sequence length="250" mass="28497">MSSIQETFEFIGSIVNDIVDNAPTQSLKDKLTVNEVKDRFVSEIQGYHMVCESTIKEAVWEEINKSIASVGCNVTNEAKGNHKSGMDMKFEDIGISMKSAKIDKNKMSISSYRLTTVCSDKNVGTPAEIVEHIRERDSSYLYYSVLAREELAGDKIHYYWCMIPKSAPIFKMEASDFRAKMGKIGKNKNSQVGWETDNFSISFSMSSQLWFNFKFDDVKKYVVADTVVDNSCKKMSYSDIYRMAKKQKTE</sequence>
<reference evidence="1" key="1">
    <citation type="journal article" date="2020" name="Nature">
        <title>Giant virus diversity and host interactions through global metagenomics.</title>
        <authorList>
            <person name="Schulz F."/>
            <person name="Roux S."/>
            <person name="Paez-Espino D."/>
            <person name="Jungbluth S."/>
            <person name="Walsh D.A."/>
            <person name="Denef V.J."/>
            <person name="McMahon K.D."/>
            <person name="Konstantinidis K.T."/>
            <person name="Eloe-Fadrosh E.A."/>
            <person name="Kyrpides N.C."/>
            <person name="Woyke T."/>
        </authorList>
    </citation>
    <scope>NUCLEOTIDE SEQUENCE</scope>
    <source>
        <strain evidence="1">GVMAG-S-ERX556106-38</strain>
    </source>
</reference>
<accession>A0A6C0FA09</accession>
<proteinExistence type="predicted"/>
<name>A0A6C0FA09_9ZZZZ</name>